<sequence>MIKGAENLLTMASEPIKDIQNSIEELESEKQRLTEQLDTSDNQFSMEVVKKNKAIESDIHQIENTLKRAKQRKEELLIGNADNVYNESKKLLKAFKDDLNDQHKADNQRIISMIDEVRAIYQSFKEEDKKHSADVADFIDKISPYLDPRNKAEFGAIGTQENQLNRMNERQNMNTYLTWLEIVREDFFKIGGLITDFKESSYSQNEREKYSTDSE</sequence>
<dbReference type="EMBL" id="PVTO01000019">
    <property type="protein sequence ID" value="PRY81016.1"/>
    <property type="molecule type" value="Genomic_DNA"/>
</dbReference>
<evidence type="ECO:0000256" key="1">
    <source>
        <dbReference type="SAM" id="Coils"/>
    </source>
</evidence>
<evidence type="ECO:0000313" key="3">
    <source>
        <dbReference type="Proteomes" id="UP000238205"/>
    </source>
</evidence>
<dbReference type="AlphaFoldDB" id="A0A2T0W5G5"/>
<dbReference type="OrthoDB" id="2165054at2"/>
<comment type="caution">
    <text evidence="2">The sequence shown here is derived from an EMBL/GenBank/DDBJ whole genome shotgun (WGS) entry which is preliminary data.</text>
</comment>
<keyword evidence="3" id="KW-1185">Reference proteome</keyword>
<name>A0A2T0W5G5_9LACT</name>
<dbReference type="Proteomes" id="UP000238205">
    <property type="component" value="Unassembled WGS sequence"/>
</dbReference>
<keyword evidence="1" id="KW-0175">Coiled coil</keyword>
<protein>
    <submittedName>
        <fullName evidence="2">Uncharacterized protein</fullName>
    </submittedName>
</protein>
<gene>
    <name evidence="2" type="ORF">CLV38_11926</name>
</gene>
<organism evidence="2 3">
    <name type="scientific">Alkalibacterium olivapovliticus</name>
    <dbReference type="NCBI Taxonomy" id="99907"/>
    <lineage>
        <taxon>Bacteria</taxon>
        <taxon>Bacillati</taxon>
        <taxon>Bacillota</taxon>
        <taxon>Bacilli</taxon>
        <taxon>Lactobacillales</taxon>
        <taxon>Carnobacteriaceae</taxon>
        <taxon>Alkalibacterium</taxon>
    </lineage>
</organism>
<dbReference type="RefSeq" id="WP_106194629.1">
    <property type="nucleotide sequence ID" value="NZ_PVTO01000019.1"/>
</dbReference>
<reference evidence="2 3" key="1">
    <citation type="submission" date="2018-03" db="EMBL/GenBank/DDBJ databases">
        <title>Genomic Encyclopedia of Archaeal and Bacterial Type Strains, Phase II (KMG-II): from individual species to whole genera.</title>
        <authorList>
            <person name="Goeker M."/>
        </authorList>
    </citation>
    <scope>NUCLEOTIDE SEQUENCE [LARGE SCALE GENOMIC DNA]</scope>
    <source>
        <strain evidence="2 3">DSM 13175</strain>
    </source>
</reference>
<evidence type="ECO:0000313" key="2">
    <source>
        <dbReference type="EMBL" id="PRY81016.1"/>
    </source>
</evidence>
<accession>A0A2T0W5G5</accession>
<proteinExistence type="predicted"/>
<feature type="coiled-coil region" evidence="1">
    <location>
        <begin position="16"/>
        <end position="79"/>
    </location>
</feature>